<reference evidence="3" key="1">
    <citation type="journal article" date="2023" name="Mol. Plant Microbe Interact.">
        <title>Elucidating the Obligate Nature and Biological Capacity of an Invasive Fungal Corn Pathogen.</title>
        <authorList>
            <person name="MacCready J.S."/>
            <person name="Roggenkamp E.M."/>
            <person name="Gdanetz K."/>
            <person name="Chilvers M.I."/>
        </authorList>
    </citation>
    <scope>NUCLEOTIDE SEQUENCE</scope>
    <source>
        <strain evidence="3">PM02</strain>
    </source>
</reference>
<feature type="compositionally biased region" description="Basic and acidic residues" evidence="1">
    <location>
        <begin position="287"/>
        <end position="297"/>
    </location>
</feature>
<dbReference type="PANTHER" id="PTHR34389">
    <property type="entry name" value="L-RHAMNOSE MUTAROTASE"/>
    <property type="match status" value="1"/>
</dbReference>
<dbReference type="PANTHER" id="PTHR34389:SF2">
    <property type="entry name" value="L-RHAMNOSE MUTAROTASE"/>
    <property type="match status" value="1"/>
</dbReference>
<comment type="caution">
    <text evidence="3">The sequence shown here is derived from an EMBL/GenBank/DDBJ whole genome shotgun (WGS) entry which is preliminary data.</text>
</comment>
<dbReference type="Pfam" id="PF05336">
    <property type="entry name" value="rhaM"/>
    <property type="match status" value="1"/>
</dbReference>
<protein>
    <submittedName>
        <fullName evidence="3">Uncharacterized protein</fullName>
    </submittedName>
</protein>
<keyword evidence="2" id="KW-1133">Transmembrane helix</keyword>
<gene>
    <name evidence="3" type="ORF">P8C59_001158</name>
</gene>
<keyword evidence="2" id="KW-0812">Transmembrane</keyword>
<dbReference type="Proteomes" id="UP001217918">
    <property type="component" value="Unassembled WGS sequence"/>
</dbReference>
<dbReference type="Gene3D" id="3.30.70.100">
    <property type="match status" value="1"/>
</dbReference>
<dbReference type="InterPro" id="IPR008000">
    <property type="entry name" value="Rham/fucose_mutarotase"/>
</dbReference>
<sequence>MASRVRNPGRRFAQMVKLKPEYVEQYKSCHAKVWPEVLKQIKECNIVDYSIFHDETTGILVATFKYVGYDYAGDMDRMRENPKVSTASTSMQLSNRSDSPTAISHNGSRHPTASTPTNSWCVEIHTRLQPDLNFLSSLLLAVPSRGAPSGPIRAPNCSPPYLRGALEAHRGRRRIPATPARVANMAHGANDTGGDTPPPEPPRGWRRAVFGRRIAPWGDHAWYDDANGPARWSMGVLNDKKTVEVPGSVLLLASDHNEPLGLRVAPARTSHSSLPTGMPHQEPQPASEKKKTEDGRFILDPQPEDSANDPLNWPAWRRDAALLSLGLFCMVGGGMTPVLAAGFTDVAHDYARIFQGVSVSPVECLPSATIAEIFFLHERAYRIGIYTLLLLGGKNLVPLVSAAIIQRLRWRWVFWIVAITYRACQFWS</sequence>
<dbReference type="SUPFAM" id="SSF54909">
    <property type="entry name" value="Dimeric alpha+beta barrel"/>
    <property type="match status" value="1"/>
</dbReference>
<feature type="compositionally biased region" description="Polar residues" evidence="1">
    <location>
        <begin position="83"/>
        <end position="115"/>
    </location>
</feature>
<dbReference type="InterPro" id="IPR011008">
    <property type="entry name" value="Dimeric_a/b-barrel"/>
</dbReference>
<name>A0AAD9MB32_9PEZI</name>
<feature type="transmembrane region" description="Helical" evidence="2">
    <location>
        <begin position="383"/>
        <end position="405"/>
    </location>
</feature>
<accession>A0AAD9MB32</accession>
<dbReference type="AlphaFoldDB" id="A0AAD9MB32"/>
<proteinExistence type="predicted"/>
<feature type="transmembrane region" description="Helical" evidence="2">
    <location>
        <begin position="320"/>
        <end position="343"/>
    </location>
</feature>
<feature type="region of interest" description="Disordered" evidence="1">
    <location>
        <begin position="269"/>
        <end position="310"/>
    </location>
</feature>
<evidence type="ECO:0000256" key="1">
    <source>
        <dbReference type="SAM" id="MobiDB-lite"/>
    </source>
</evidence>
<dbReference type="InterPro" id="IPR036259">
    <property type="entry name" value="MFS_trans_sf"/>
</dbReference>
<organism evidence="3 4">
    <name type="scientific">Phyllachora maydis</name>
    <dbReference type="NCBI Taxonomy" id="1825666"/>
    <lineage>
        <taxon>Eukaryota</taxon>
        <taxon>Fungi</taxon>
        <taxon>Dikarya</taxon>
        <taxon>Ascomycota</taxon>
        <taxon>Pezizomycotina</taxon>
        <taxon>Sordariomycetes</taxon>
        <taxon>Sordariomycetidae</taxon>
        <taxon>Phyllachorales</taxon>
        <taxon>Phyllachoraceae</taxon>
        <taxon>Phyllachora</taxon>
    </lineage>
</organism>
<dbReference type="EMBL" id="JAQQPM010000001">
    <property type="protein sequence ID" value="KAK2067413.1"/>
    <property type="molecule type" value="Genomic_DNA"/>
</dbReference>
<evidence type="ECO:0000313" key="3">
    <source>
        <dbReference type="EMBL" id="KAK2067413.1"/>
    </source>
</evidence>
<evidence type="ECO:0000313" key="4">
    <source>
        <dbReference type="Proteomes" id="UP001217918"/>
    </source>
</evidence>
<dbReference type="SUPFAM" id="SSF103473">
    <property type="entry name" value="MFS general substrate transporter"/>
    <property type="match status" value="1"/>
</dbReference>
<keyword evidence="2" id="KW-0472">Membrane</keyword>
<feature type="region of interest" description="Disordered" evidence="1">
    <location>
        <begin position="82"/>
        <end position="115"/>
    </location>
</feature>
<dbReference type="GO" id="GO:0016857">
    <property type="term" value="F:racemase and epimerase activity, acting on carbohydrates and derivatives"/>
    <property type="evidence" value="ECO:0007669"/>
    <property type="project" value="InterPro"/>
</dbReference>
<keyword evidence="4" id="KW-1185">Reference proteome</keyword>
<dbReference type="Gene3D" id="1.20.1720.10">
    <property type="entry name" value="Multidrug resistance protein D"/>
    <property type="match status" value="1"/>
</dbReference>
<evidence type="ECO:0000256" key="2">
    <source>
        <dbReference type="SAM" id="Phobius"/>
    </source>
</evidence>